<dbReference type="OrthoDB" id="9991235at2759"/>
<dbReference type="Proteomes" id="UP000001542">
    <property type="component" value="Unassembled WGS sequence"/>
</dbReference>
<dbReference type="EMBL" id="DS115082">
    <property type="protein sequence ID" value="EAX85062.1"/>
    <property type="molecule type" value="Genomic_DNA"/>
</dbReference>
<dbReference type="Gene3D" id="1.10.3210.10">
    <property type="entry name" value="Hypothetical protein af1432"/>
    <property type="match status" value="1"/>
</dbReference>
<keyword evidence="3" id="KW-1185">Reference proteome</keyword>
<dbReference type="RefSeq" id="XP_001297992.1">
    <property type="nucleotide sequence ID" value="XM_001297991.1"/>
</dbReference>
<dbReference type="STRING" id="5722.A2GCQ3"/>
<dbReference type="FunFam" id="1.10.3210.10:FF:000047">
    <property type="entry name" value="HD domain containing protein"/>
    <property type="match status" value="1"/>
</dbReference>
<gene>
    <name evidence="2" type="ORF">TVAG_139420</name>
</gene>
<dbReference type="eggNOG" id="KOG2681">
    <property type="taxonomic scope" value="Eukaryota"/>
</dbReference>
<organism evidence="2 3">
    <name type="scientific">Trichomonas vaginalis (strain ATCC PRA-98 / G3)</name>
    <dbReference type="NCBI Taxonomy" id="412133"/>
    <lineage>
        <taxon>Eukaryota</taxon>
        <taxon>Metamonada</taxon>
        <taxon>Parabasalia</taxon>
        <taxon>Trichomonadida</taxon>
        <taxon>Trichomonadidae</taxon>
        <taxon>Trichomonas</taxon>
    </lineage>
</organism>
<dbReference type="PROSITE" id="PS51831">
    <property type="entry name" value="HD"/>
    <property type="match status" value="1"/>
</dbReference>
<dbReference type="InterPro" id="IPR003607">
    <property type="entry name" value="HD/PDEase_dom"/>
</dbReference>
<dbReference type="InterPro" id="IPR006674">
    <property type="entry name" value="HD_domain"/>
</dbReference>
<dbReference type="VEuPathDB" id="TrichDB:TVAGG3_0782910"/>
<evidence type="ECO:0000313" key="3">
    <source>
        <dbReference type="Proteomes" id="UP000001542"/>
    </source>
</evidence>
<dbReference type="InterPro" id="IPR050135">
    <property type="entry name" value="dGTPase-like"/>
</dbReference>
<dbReference type="InterPro" id="IPR045509">
    <property type="entry name" value="HD_assoc_2"/>
</dbReference>
<dbReference type="InParanoid" id="A2GCQ3"/>
<accession>A2GCQ3</accession>
<dbReference type="PANTHER" id="PTHR11373:SF4">
    <property type="entry name" value="DEOXYNUCLEOSIDE TRIPHOSPHATE TRIPHOSPHOHYDROLASE SAMHD1"/>
    <property type="match status" value="1"/>
</dbReference>
<dbReference type="VEuPathDB" id="TrichDB:TVAG_139420"/>
<reference evidence="2" key="2">
    <citation type="journal article" date="2007" name="Science">
        <title>Draft genome sequence of the sexually transmitted pathogen Trichomonas vaginalis.</title>
        <authorList>
            <person name="Carlton J.M."/>
            <person name="Hirt R.P."/>
            <person name="Silva J.C."/>
            <person name="Delcher A.L."/>
            <person name="Schatz M."/>
            <person name="Zhao Q."/>
            <person name="Wortman J.R."/>
            <person name="Bidwell S.L."/>
            <person name="Alsmark U.C.M."/>
            <person name="Besteiro S."/>
            <person name="Sicheritz-Ponten T."/>
            <person name="Noel C.J."/>
            <person name="Dacks J.B."/>
            <person name="Foster P.G."/>
            <person name="Simillion C."/>
            <person name="Van de Peer Y."/>
            <person name="Miranda-Saavedra D."/>
            <person name="Barton G.J."/>
            <person name="Westrop G.D."/>
            <person name="Mueller S."/>
            <person name="Dessi D."/>
            <person name="Fiori P.L."/>
            <person name="Ren Q."/>
            <person name="Paulsen I."/>
            <person name="Zhang H."/>
            <person name="Bastida-Corcuera F.D."/>
            <person name="Simoes-Barbosa A."/>
            <person name="Brown M.T."/>
            <person name="Hayes R.D."/>
            <person name="Mukherjee M."/>
            <person name="Okumura C.Y."/>
            <person name="Schneider R."/>
            <person name="Smith A.J."/>
            <person name="Vanacova S."/>
            <person name="Villalvazo M."/>
            <person name="Haas B.J."/>
            <person name="Pertea M."/>
            <person name="Feldblyum T.V."/>
            <person name="Utterback T.R."/>
            <person name="Shu C.L."/>
            <person name="Osoegawa K."/>
            <person name="de Jong P.J."/>
            <person name="Hrdy I."/>
            <person name="Horvathova L."/>
            <person name="Zubacova Z."/>
            <person name="Dolezal P."/>
            <person name="Malik S.B."/>
            <person name="Logsdon J.M. Jr."/>
            <person name="Henze K."/>
            <person name="Gupta A."/>
            <person name="Wang C.C."/>
            <person name="Dunne R.L."/>
            <person name="Upcroft J.A."/>
            <person name="Upcroft P."/>
            <person name="White O."/>
            <person name="Salzberg S.L."/>
            <person name="Tang P."/>
            <person name="Chiu C.-H."/>
            <person name="Lee Y.-S."/>
            <person name="Embley T.M."/>
            <person name="Coombs G.H."/>
            <person name="Mottram J.C."/>
            <person name="Tachezy J."/>
            <person name="Fraser-Liggett C.M."/>
            <person name="Johnson P.J."/>
        </authorList>
    </citation>
    <scope>NUCLEOTIDE SEQUENCE [LARGE SCALE GENOMIC DNA]</scope>
    <source>
        <strain evidence="2">G3</strain>
    </source>
</reference>
<dbReference type="CDD" id="cd00077">
    <property type="entry name" value="HDc"/>
    <property type="match status" value="1"/>
</dbReference>
<dbReference type="FunFam" id="3.30.70.2760:FF:000004">
    <property type="entry name" value="HD domain containing protein"/>
    <property type="match status" value="1"/>
</dbReference>
<evidence type="ECO:0000313" key="2">
    <source>
        <dbReference type="EMBL" id="EAX85062.1"/>
    </source>
</evidence>
<dbReference type="AlphaFoldDB" id="A2GCQ3"/>
<dbReference type="GO" id="GO:0006203">
    <property type="term" value="P:dGTP catabolic process"/>
    <property type="evidence" value="ECO:0000318"/>
    <property type="project" value="GO_Central"/>
</dbReference>
<dbReference type="OMA" id="PRWTHEA"/>
<dbReference type="SUPFAM" id="SSF109604">
    <property type="entry name" value="HD-domain/PDEase-like"/>
    <property type="match status" value="1"/>
</dbReference>
<name>A2GCQ3_TRIV3</name>
<dbReference type="Gene3D" id="3.30.70.2760">
    <property type="match status" value="1"/>
</dbReference>
<evidence type="ECO:0000259" key="1">
    <source>
        <dbReference type="PROSITE" id="PS51831"/>
    </source>
</evidence>
<dbReference type="GO" id="GO:0008832">
    <property type="term" value="F:dGTPase activity"/>
    <property type="evidence" value="ECO:0000318"/>
    <property type="project" value="GO_Central"/>
</dbReference>
<dbReference type="KEGG" id="tva:4742702"/>
<feature type="domain" description="HD" evidence="1">
    <location>
        <begin position="54"/>
        <end position="182"/>
    </location>
</feature>
<reference evidence="2" key="1">
    <citation type="submission" date="2006-10" db="EMBL/GenBank/DDBJ databases">
        <authorList>
            <person name="Amadeo P."/>
            <person name="Zhao Q."/>
            <person name="Wortman J."/>
            <person name="Fraser-Liggett C."/>
            <person name="Carlton J."/>
        </authorList>
    </citation>
    <scope>NUCLEOTIDE SEQUENCE</scope>
    <source>
        <strain evidence="2">G3</strain>
    </source>
</reference>
<sequence length="424" mass="49146">MSARTHSPQDQIYGPLNIPSYCWPIIDTPEYQRLRYVAQLGPVQYVFPSANHSRFEHCLGCAHLASTLMEHFEQTQPELNIKPEYKQIVVIASLCHDLGHGPYSHLFDEIVRPSCPTWDHEEMGGEILRYIVKTYNVGIPSDIIEAACAAIKGEEYGDYPKWLFHIIADKKFDIDIDKFDYLARDMNRTLHISKFEYDRLIVNCRITQGKLSWRLSEIPTIERLFFNRNDMHNRVYKHRVALSIGAMIENMFQYINEHLNFAELIKDPKEYCKYDDRIIFLAELGQFGPEAQKIAMDIRYRRLYKCVGELRVRPGNVQGETYSQLPPSKIGDDIAATMNLDSSIFKVIPLKFRYGISKNKHPLLEVPFWKPGCEEIINLQPEDISAIVPAYFAETAMRVFITDSSQLSVAKQAFEKWLTTSPFF</sequence>
<dbReference type="GO" id="GO:0005634">
    <property type="term" value="C:nucleus"/>
    <property type="evidence" value="ECO:0000318"/>
    <property type="project" value="GO_Central"/>
</dbReference>
<dbReference type="Pfam" id="PF19276">
    <property type="entry name" value="HD_assoc_2"/>
    <property type="match status" value="1"/>
</dbReference>
<dbReference type="PANTHER" id="PTHR11373">
    <property type="entry name" value="DEOXYNUCLEOSIDE TRIPHOSPHATE TRIPHOSPHOHYDROLASE"/>
    <property type="match status" value="1"/>
</dbReference>
<dbReference type="Pfam" id="PF01966">
    <property type="entry name" value="HD"/>
    <property type="match status" value="1"/>
</dbReference>
<proteinExistence type="predicted"/>
<dbReference type="SMART" id="SM00471">
    <property type="entry name" value="HDc"/>
    <property type="match status" value="1"/>
</dbReference>
<dbReference type="SMR" id="A2GCQ3"/>
<protein>
    <submittedName>
        <fullName evidence="2">HD domain containing protein</fullName>
    </submittedName>
</protein>